<gene>
    <name evidence="1" type="ORF">S01H4_55213</name>
</gene>
<reference evidence="1" key="1">
    <citation type="journal article" date="2014" name="Front. Microbiol.">
        <title>High frequency of phylogenetically diverse reductive dehalogenase-homologous genes in deep subseafloor sedimentary metagenomes.</title>
        <authorList>
            <person name="Kawai M."/>
            <person name="Futagami T."/>
            <person name="Toyoda A."/>
            <person name="Takaki Y."/>
            <person name="Nishi S."/>
            <person name="Hori S."/>
            <person name="Arai W."/>
            <person name="Tsubouchi T."/>
            <person name="Morono Y."/>
            <person name="Uchiyama I."/>
            <person name="Ito T."/>
            <person name="Fujiyama A."/>
            <person name="Inagaki F."/>
            <person name="Takami H."/>
        </authorList>
    </citation>
    <scope>NUCLEOTIDE SEQUENCE</scope>
    <source>
        <strain evidence="1">Expedition CK06-06</strain>
    </source>
</reference>
<feature type="non-terminal residue" evidence="1">
    <location>
        <position position="159"/>
    </location>
</feature>
<evidence type="ECO:0000313" key="1">
    <source>
        <dbReference type="EMBL" id="GAH17669.1"/>
    </source>
</evidence>
<accession>X1EKL2</accession>
<protein>
    <submittedName>
        <fullName evidence="1">Uncharacterized protein</fullName>
    </submittedName>
</protein>
<comment type="caution">
    <text evidence="1">The sequence shown here is derived from an EMBL/GenBank/DDBJ whole genome shotgun (WGS) entry which is preliminary data.</text>
</comment>
<proteinExistence type="predicted"/>
<dbReference type="AlphaFoldDB" id="X1EKL2"/>
<name>X1EKL2_9ZZZZ</name>
<dbReference type="EMBL" id="BART01031840">
    <property type="protein sequence ID" value="GAH17669.1"/>
    <property type="molecule type" value="Genomic_DNA"/>
</dbReference>
<sequence>MSRKEFQIEFNKLLSNLFKKCRFKGCVFPDKSNCSKKPIKAHSIQKNKILKHISINGKVISGDIQKTLFTQEFEEVGINSASTFFGFCNYHDTSIFSEIENQDYIESQEQNFLYAYRACALEYVKKIEASCLYKAALKRFKNGPQEINLKKMSRGADLG</sequence>
<organism evidence="1">
    <name type="scientific">marine sediment metagenome</name>
    <dbReference type="NCBI Taxonomy" id="412755"/>
    <lineage>
        <taxon>unclassified sequences</taxon>
        <taxon>metagenomes</taxon>
        <taxon>ecological metagenomes</taxon>
    </lineage>
</organism>